<proteinExistence type="predicted"/>
<feature type="chain" id="PRO_5042025823" evidence="1">
    <location>
        <begin position="27"/>
        <end position="103"/>
    </location>
</feature>
<dbReference type="AlphaFoldDB" id="A0AAD9RFR2"/>
<evidence type="ECO:0000313" key="2">
    <source>
        <dbReference type="EMBL" id="KAK2578940.1"/>
    </source>
</evidence>
<reference evidence="2" key="2">
    <citation type="journal article" date="2023" name="Commun. Biol.">
        <title>Intrasexual cuticular hydrocarbon dimorphism in a wasp sheds light on hydrocarbon biosynthesis genes in Hymenoptera.</title>
        <authorList>
            <person name="Moris V.C."/>
            <person name="Podsiadlowski L."/>
            <person name="Martin S."/>
            <person name="Oeyen J.P."/>
            <person name="Donath A."/>
            <person name="Petersen M."/>
            <person name="Wilbrandt J."/>
            <person name="Misof B."/>
            <person name="Liedtke D."/>
            <person name="Thamm M."/>
            <person name="Scheiner R."/>
            <person name="Schmitt T."/>
            <person name="Niehuis O."/>
        </authorList>
    </citation>
    <scope>NUCLEOTIDE SEQUENCE</scope>
    <source>
        <strain evidence="2">GBR_01_08_01A</strain>
    </source>
</reference>
<sequence length="103" mass="11494">MKRFTFLCVFVILFFVTILYRTKVDASAHPTPIASPMADALADPWLDPITEAKRTNALLTKLVKKASKKVLSRLTNTRTMALGQAAGNHIMEEIFTSNKKNGR</sequence>
<accession>A0AAD9RFR2</accession>
<reference evidence="2" key="1">
    <citation type="submission" date="2021-08" db="EMBL/GenBank/DDBJ databases">
        <authorList>
            <person name="Misof B."/>
            <person name="Oliver O."/>
            <person name="Podsiadlowski L."/>
            <person name="Donath A."/>
            <person name="Peters R."/>
            <person name="Mayer C."/>
            <person name="Rust J."/>
            <person name="Gunkel S."/>
            <person name="Lesny P."/>
            <person name="Martin S."/>
            <person name="Oeyen J.P."/>
            <person name="Petersen M."/>
            <person name="Panagiotis P."/>
            <person name="Wilbrandt J."/>
            <person name="Tanja T."/>
        </authorList>
    </citation>
    <scope>NUCLEOTIDE SEQUENCE</scope>
    <source>
        <strain evidence="2">GBR_01_08_01A</strain>
        <tissue evidence="2">Thorax + abdomen</tissue>
    </source>
</reference>
<evidence type="ECO:0000256" key="1">
    <source>
        <dbReference type="SAM" id="SignalP"/>
    </source>
</evidence>
<protein>
    <submittedName>
        <fullName evidence="2">Uncharacterized protein</fullName>
    </submittedName>
</protein>
<feature type="signal peptide" evidence="1">
    <location>
        <begin position="1"/>
        <end position="26"/>
    </location>
</feature>
<comment type="caution">
    <text evidence="2">The sequence shown here is derived from an EMBL/GenBank/DDBJ whole genome shotgun (WGS) entry which is preliminary data.</text>
</comment>
<gene>
    <name evidence="2" type="ORF">KPH14_011145</name>
</gene>
<dbReference type="Proteomes" id="UP001258017">
    <property type="component" value="Unassembled WGS sequence"/>
</dbReference>
<organism evidence="2 3">
    <name type="scientific">Odynerus spinipes</name>
    <dbReference type="NCBI Taxonomy" id="1348599"/>
    <lineage>
        <taxon>Eukaryota</taxon>
        <taxon>Metazoa</taxon>
        <taxon>Ecdysozoa</taxon>
        <taxon>Arthropoda</taxon>
        <taxon>Hexapoda</taxon>
        <taxon>Insecta</taxon>
        <taxon>Pterygota</taxon>
        <taxon>Neoptera</taxon>
        <taxon>Endopterygota</taxon>
        <taxon>Hymenoptera</taxon>
        <taxon>Apocrita</taxon>
        <taxon>Aculeata</taxon>
        <taxon>Vespoidea</taxon>
        <taxon>Vespidae</taxon>
        <taxon>Eumeninae</taxon>
        <taxon>Odynerus</taxon>
    </lineage>
</organism>
<dbReference type="EMBL" id="JAIFRP010000130">
    <property type="protein sequence ID" value="KAK2578940.1"/>
    <property type="molecule type" value="Genomic_DNA"/>
</dbReference>
<keyword evidence="1" id="KW-0732">Signal</keyword>
<evidence type="ECO:0000313" key="3">
    <source>
        <dbReference type="Proteomes" id="UP001258017"/>
    </source>
</evidence>
<keyword evidence="3" id="KW-1185">Reference proteome</keyword>
<name>A0AAD9RFR2_9HYME</name>